<feature type="compositionally biased region" description="Polar residues" evidence="2">
    <location>
        <begin position="543"/>
        <end position="558"/>
    </location>
</feature>
<keyword evidence="1" id="KW-0175">Coiled coil</keyword>
<name>G0UCI2_TRYVY</name>
<organism evidence="3">
    <name type="scientific">Trypanosoma vivax (strain Y486)</name>
    <dbReference type="NCBI Taxonomy" id="1055687"/>
    <lineage>
        <taxon>Eukaryota</taxon>
        <taxon>Discoba</taxon>
        <taxon>Euglenozoa</taxon>
        <taxon>Kinetoplastea</taxon>
        <taxon>Metakinetoplastina</taxon>
        <taxon>Trypanosomatida</taxon>
        <taxon>Trypanosomatidae</taxon>
        <taxon>Trypanosoma</taxon>
        <taxon>Duttonella</taxon>
    </lineage>
</organism>
<feature type="compositionally biased region" description="Low complexity" evidence="2">
    <location>
        <begin position="401"/>
        <end position="413"/>
    </location>
</feature>
<dbReference type="InterPro" id="IPR032675">
    <property type="entry name" value="LRR_dom_sf"/>
</dbReference>
<feature type="region of interest" description="Disordered" evidence="2">
    <location>
        <begin position="329"/>
        <end position="349"/>
    </location>
</feature>
<feature type="compositionally biased region" description="Basic residues" evidence="2">
    <location>
        <begin position="441"/>
        <end position="451"/>
    </location>
</feature>
<dbReference type="AlphaFoldDB" id="G0UCI2"/>
<feature type="region of interest" description="Disordered" evidence="2">
    <location>
        <begin position="377"/>
        <end position="418"/>
    </location>
</feature>
<evidence type="ECO:0000313" key="3">
    <source>
        <dbReference type="EMBL" id="CCC53542.1"/>
    </source>
</evidence>
<dbReference type="Gene3D" id="3.80.10.10">
    <property type="entry name" value="Ribonuclease Inhibitor"/>
    <property type="match status" value="1"/>
</dbReference>
<proteinExistence type="predicted"/>
<evidence type="ECO:0000256" key="2">
    <source>
        <dbReference type="SAM" id="MobiDB-lite"/>
    </source>
</evidence>
<dbReference type="VEuPathDB" id="TriTrypDB:TvY486_1110260"/>
<dbReference type="EMBL" id="HE573027">
    <property type="protein sequence ID" value="CCC53542.1"/>
    <property type="molecule type" value="Genomic_DNA"/>
</dbReference>
<feature type="coiled-coil region" evidence="1">
    <location>
        <begin position="606"/>
        <end position="655"/>
    </location>
</feature>
<reference evidence="3" key="1">
    <citation type="journal article" date="2012" name="Proc. Natl. Acad. Sci. U.S.A.">
        <title>Antigenic diversity is generated by distinct evolutionary mechanisms in African trypanosome species.</title>
        <authorList>
            <person name="Jackson A.P."/>
            <person name="Berry A."/>
            <person name="Aslett M."/>
            <person name="Allison H.C."/>
            <person name="Burton P."/>
            <person name="Vavrova-Anderson J."/>
            <person name="Brown R."/>
            <person name="Browne H."/>
            <person name="Corton N."/>
            <person name="Hauser H."/>
            <person name="Gamble J."/>
            <person name="Gilderthorp R."/>
            <person name="Marcello L."/>
            <person name="McQuillan J."/>
            <person name="Otto T.D."/>
            <person name="Quail M.A."/>
            <person name="Sanders M.J."/>
            <person name="van Tonder A."/>
            <person name="Ginger M.L."/>
            <person name="Field M.C."/>
            <person name="Barry J.D."/>
            <person name="Hertz-Fowler C."/>
            <person name="Berriman M."/>
        </authorList>
    </citation>
    <scope>NUCLEOTIDE SEQUENCE</scope>
    <source>
        <strain evidence="3">Y486</strain>
    </source>
</reference>
<evidence type="ECO:0000256" key="1">
    <source>
        <dbReference type="SAM" id="Coils"/>
    </source>
</evidence>
<feature type="region of interest" description="Disordered" evidence="2">
    <location>
        <begin position="541"/>
        <end position="561"/>
    </location>
</feature>
<feature type="region of interest" description="Disordered" evidence="2">
    <location>
        <begin position="439"/>
        <end position="469"/>
    </location>
</feature>
<accession>G0UCI2</accession>
<feature type="compositionally biased region" description="Low complexity" evidence="2">
    <location>
        <begin position="452"/>
        <end position="467"/>
    </location>
</feature>
<dbReference type="PANTHER" id="PTHR24110:SF3">
    <property type="entry name" value="CENTROSOMAL PROTEIN OF 78 KDA"/>
    <property type="match status" value="1"/>
</dbReference>
<gene>
    <name evidence="3" type="ORF">TVY486_1110260</name>
</gene>
<sequence>MLPVVREYLAQCSQRQVEPYHAFVEHAEEGAVIADLDFAPPSAVRLFSVALLRHGINKGAHHPPKQSKKLISYEAQFSRRLPENDVLARVNRPLVRNLVHGVRMACISSTQHLSRLELCGLPLCDGDNMMSATSRLFDVLSQCRALSVLKLNRSTLTDKLFEQLTITGRSSAFQMLKEAHFSECGLTDACARGLHSLVLLNGGRRQLTAWRSSLRGGGGPGCPTDVRGIEVLDLSGNYLSDLALQRLAAALTNNDSLRVVDISRNAITTSGLIGVLQQGVLEKSAVESFDFSKNLIDTCAVDGVVRGFICQRHYGQQLLLTREKASSHRIETRRVSDSMPKKPCKKQPVYGRSLRSMQTTPEAKKGFEIGNKVVTERDSAQEAFPGKGKPPVKPEVACTESQNSESSTSSLASHGGDLKERIVKQTKNWCEYVSSRSSFKGGRHSVTRSHRSNTSLTSNSTGTGSPTAAQPLFTTWGSARTIKPFYFTTTGRKQQQWCGMPLYVTLPVNPVGVVASSQAAVCKRDVAVGTSSVAECPRHNCSDGGNASSETMTASNSEPDGVSAFESKMIEPLQTGEFEIAEWRQKEARFLESLVVRLENHETSTAELVERNHQRTCEALAALKEELSLRIREVVEEQRAEREQLRETLSAEREVLEPDTALAGELVRLIQTGVRRIHDQMERPVVAPTAARGCAAGGGAAGSSVQDYLRDVRSALSGLGW</sequence>
<feature type="compositionally biased region" description="Basic and acidic residues" evidence="2">
    <location>
        <begin position="329"/>
        <end position="340"/>
    </location>
</feature>
<dbReference type="SUPFAM" id="SSF52047">
    <property type="entry name" value="RNI-like"/>
    <property type="match status" value="1"/>
</dbReference>
<dbReference type="PANTHER" id="PTHR24110">
    <property type="entry name" value="CENTROSOMAL PROTEIN OF 78 KDA"/>
    <property type="match status" value="1"/>
</dbReference>
<evidence type="ECO:0008006" key="4">
    <source>
        <dbReference type="Google" id="ProtNLM"/>
    </source>
</evidence>
<protein>
    <recommendedName>
        <fullName evidence="4">Leucine-rich repeat protein (LRRP)</fullName>
    </recommendedName>
</protein>